<evidence type="ECO:0000256" key="2">
    <source>
        <dbReference type="ARBA" id="ARBA00022723"/>
    </source>
</evidence>
<feature type="domain" description="Peptidase M24 C-terminal" evidence="6">
    <location>
        <begin position="544"/>
        <end position="605"/>
    </location>
</feature>
<comment type="similarity">
    <text evidence="1">Belongs to the peptidase M24B family.</text>
</comment>
<dbReference type="GO" id="GO:0005737">
    <property type="term" value="C:cytoplasm"/>
    <property type="evidence" value="ECO:0007669"/>
    <property type="project" value="UniProtKB-ARBA"/>
</dbReference>
<comment type="caution">
    <text evidence="7">The sequence shown here is derived from an EMBL/GenBank/DDBJ whole genome shotgun (WGS) entry which is preliminary data.</text>
</comment>
<organism evidence="7 8">
    <name type="scientific">Methylobrevis pamukkalensis</name>
    <dbReference type="NCBI Taxonomy" id="1439726"/>
    <lineage>
        <taxon>Bacteria</taxon>
        <taxon>Pseudomonadati</taxon>
        <taxon>Pseudomonadota</taxon>
        <taxon>Alphaproteobacteria</taxon>
        <taxon>Hyphomicrobiales</taxon>
        <taxon>Pleomorphomonadaceae</taxon>
        <taxon>Methylobrevis</taxon>
    </lineage>
</organism>
<protein>
    <submittedName>
        <fullName evidence="7">Putative peptidase</fullName>
        <ecNumber evidence="7">3.4.-.-</ecNumber>
    </submittedName>
</protein>
<dbReference type="Pfam" id="PF00557">
    <property type="entry name" value="Peptidase_M24"/>
    <property type="match status" value="1"/>
</dbReference>
<evidence type="ECO:0000259" key="4">
    <source>
        <dbReference type="Pfam" id="PF00557"/>
    </source>
</evidence>
<dbReference type="FunFam" id="3.90.230.10:FF:000009">
    <property type="entry name" value="xaa-Pro aminopeptidase 2"/>
    <property type="match status" value="1"/>
</dbReference>
<evidence type="ECO:0000259" key="6">
    <source>
        <dbReference type="Pfam" id="PF16188"/>
    </source>
</evidence>
<dbReference type="PANTHER" id="PTHR43763">
    <property type="entry name" value="XAA-PRO AMINOPEPTIDASE 1"/>
    <property type="match status" value="1"/>
</dbReference>
<dbReference type="InterPro" id="IPR036005">
    <property type="entry name" value="Creatinase/aminopeptidase-like"/>
</dbReference>
<dbReference type="AlphaFoldDB" id="A0A1E3GYU3"/>
<keyword evidence="3 7" id="KW-0378">Hydrolase</keyword>
<dbReference type="InterPro" id="IPR032416">
    <property type="entry name" value="Peptidase_M24_C"/>
</dbReference>
<dbReference type="EMBL" id="MCRJ01000102">
    <property type="protein sequence ID" value="ODN69238.1"/>
    <property type="molecule type" value="Genomic_DNA"/>
</dbReference>
<evidence type="ECO:0000259" key="5">
    <source>
        <dbReference type="Pfam" id="PF01321"/>
    </source>
</evidence>
<evidence type="ECO:0000313" key="7">
    <source>
        <dbReference type="EMBL" id="ODN69238.1"/>
    </source>
</evidence>
<dbReference type="InterPro" id="IPR000587">
    <property type="entry name" value="Creatinase_N"/>
</dbReference>
<dbReference type="InterPro" id="IPR000994">
    <property type="entry name" value="Pept_M24"/>
</dbReference>
<proteinExistence type="inferred from homology"/>
<dbReference type="PATRIC" id="fig|1439726.3.peg.3642"/>
<evidence type="ECO:0000256" key="1">
    <source>
        <dbReference type="ARBA" id="ARBA00008766"/>
    </source>
</evidence>
<dbReference type="Pfam" id="PF16188">
    <property type="entry name" value="Peptidase_M24_C"/>
    <property type="match status" value="1"/>
</dbReference>
<keyword evidence="2" id="KW-0479">Metal-binding</keyword>
<dbReference type="PANTHER" id="PTHR43763:SF6">
    <property type="entry name" value="XAA-PRO AMINOPEPTIDASE 1"/>
    <property type="match status" value="1"/>
</dbReference>
<dbReference type="GO" id="GO:0046872">
    <property type="term" value="F:metal ion binding"/>
    <property type="evidence" value="ECO:0007669"/>
    <property type="project" value="UniProtKB-KW"/>
</dbReference>
<feature type="domain" description="Peptidase M24" evidence="4">
    <location>
        <begin position="322"/>
        <end position="534"/>
    </location>
</feature>
<dbReference type="GO" id="GO:0070006">
    <property type="term" value="F:metalloaminopeptidase activity"/>
    <property type="evidence" value="ECO:0007669"/>
    <property type="project" value="InterPro"/>
</dbReference>
<dbReference type="RefSeq" id="WP_069307800.1">
    <property type="nucleotide sequence ID" value="NZ_MCRJ01000102.1"/>
</dbReference>
<dbReference type="EC" id="3.4.-.-" evidence="7"/>
<reference evidence="7 8" key="1">
    <citation type="submission" date="2016-07" db="EMBL/GenBank/DDBJ databases">
        <title>Draft Genome Sequence of Methylobrevis pamukkalensis PK2.</title>
        <authorList>
            <person name="Vasilenko O.V."/>
            <person name="Doronina N.V."/>
            <person name="Shmareva M.N."/>
            <person name="Tarlachkov S.V."/>
            <person name="Mustakhimov I."/>
            <person name="Trotsenko Y.A."/>
        </authorList>
    </citation>
    <scope>NUCLEOTIDE SEQUENCE [LARGE SCALE GENOMIC DNA]</scope>
    <source>
        <strain evidence="7 8">PK2</strain>
    </source>
</reference>
<gene>
    <name evidence="7" type="ORF">A6302_03459</name>
</gene>
<feature type="domain" description="Creatinase N-terminal" evidence="5">
    <location>
        <begin position="17"/>
        <end position="140"/>
    </location>
</feature>
<dbReference type="Proteomes" id="UP000094622">
    <property type="component" value="Unassembled WGS sequence"/>
</dbReference>
<dbReference type="Gene3D" id="3.40.350.10">
    <property type="entry name" value="Creatinase/prolidase N-terminal domain"/>
    <property type="match status" value="2"/>
</dbReference>
<dbReference type="SUPFAM" id="SSF53092">
    <property type="entry name" value="Creatinase/prolidase N-terminal domain"/>
    <property type="match status" value="2"/>
</dbReference>
<dbReference type="InterPro" id="IPR033740">
    <property type="entry name" value="Pept_M24B"/>
</dbReference>
<evidence type="ECO:0000256" key="3">
    <source>
        <dbReference type="ARBA" id="ARBA00022801"/>
    </source>
</evidence>
<dbReference type="CDD" id="cd01085">
    <property type="entry name" value="APP"/>
    <property type="match status" value="1"/>
</dbReference>
<accession>A0A1E3GYU3</accession>
<sequence length="608" mass="64480">MFQDFESRSDPSHGPERLAKLRAELARRGLDGFLVPLADEYQGEYIPPSAQRLAWLTGFTGSAGLCAVLADRAAVFVDGRYTIQVRGQIDPAAFEARHLVDDPVSGWLAAALPKGARLGVDPWLHTVAELRRLEAALAEAGADLVRLADNPLDAVWTDRPAPPLGAVSLHADALAGETAGDKIARIGKAIAAARADAAVLTSTDSIAWTFNIRGSDVAHTPVPLAFAILRADGRPQLFVDGRKLSNTVRAGLEAIGDVVEPASFAGALDGLGLSAARVLVDPKAVAAAIADRLIASGARLVEGDDPVVLPKATKNAAELSGTRTAHLRDGAAMVRFLAWLDANAAEGGLDEVAVARKLEEFRAATGMLKEISFDTISAAGPHAAIPHYRVSTASNLPLRRGEIFLIDSGAQYEDGTTDITRTVIVGEPTAEMRDRYTRVLKGMIAISMARFPKGTTGAHLDVLARQALWSAGLDFDHGTGHGVGVYLSVHEGPQRISKASHVPLLPGMILSNEPGYYKDGAWGIRIENLVIVTEAAPLPGGERPMMGFETLTFAPIDTRLVEPSLMTDAEIGWLDAYHAEVASRVGPLVEDADALAWLSEATRPLGRP</sequence>
<evidence type="ECO:0000313" key="8">
    <source>
        <dbReference type="Proteomes" id="UP000094622"/>
    </source>
</evidence>
<dbReference type="SUPFAM" id="SSF55920">
    <property type="entry name" value="Creatinase/aminopeptidase"/>
    <property type="match status" value="1"/>
</dbReference>
<dbReference type="Gene3D" id="3.90.230.10">
    <property type="entry name" value="Creatinase/methionine aminopeptidase superfamily"/>
    <property type="match status" value="1"/>
</dbReference>
<dbReference type="InterPro" id="IPR029149">
    <property type="entry name" value="Creatin/AminoP/Spt16_N"/>
</dbReference>
<name>A0A1E3GYU3_9HYPH</name>
<dbReference type="Pfam" id="PF01321">
    <property type="entry name" value="Creatinase_N"/>
    <property type="match status" value="1"/>
</dbReference>
<keyword evidence="8" id="KW-1185">Reference proteome</keyword>
<dbReference type="OrthoDB" id="9806388at2"/>
<dbReference type="Pfam" id="PF16189">
    <property type="entry name" value="Creatinase_N_2"/>
    <property type="match status" value="1"/>
</dbReference>
<dbReference type="InterPro" id="IPR050422">
    <property type="entry name" value="X-Pro_aminopeptidase_P"/>
</dbReference>